<feature type="domain" description="Smf/DprA SLOG" evidence="2">
    <location>
        <begin position="78"/>
        <end position="284"/>
    </location>
</feature>
<dbReference type="NCBIfam" id="TIGR00732">
    <property type="entry name" value="dprA"/>
    <property type="match status" value="1"/>
</dbReference>
<dbReference type="Pfam" id="PF02481">
    <property type="entry name" value="DNA_processg_A"/>
    <property type="match status" value="1"/>
</dbReference>
<evidence type="ECO:0000313" key="5">
    <source>
        <dbReference type="Proteomes" id="UP001595607"/>
    </source>
</evidence>
<evidence type="ECO:0000256" key="1">
    <source>
        <dbReference type="ARBA" id="ARBA00006525"/>
    </source>
</evidence>
<dbReference type="RefSeq" id="WP_189573345.1">
    <property type="nucleotide sequence ID" value="NZ_BMXU01000001.1"/>
</dbReference>
<dbReference type="Pfam" id="PF17782">
    <property type="entry name" value="WHD_DprA"/>
    <property type="match status" value="1"/>
</dbReference>
<name>A0ABV7M8S6_9PROT</name>
<dbReference type="InterPro" id="IPR041614">
    <property type="entry name" value="DprA_WH"/>
</dbReference>
<dbReference type="SUPFAM" id="SSF102405">
    <property type="entry name" value="MCP/YpsA-like"/>
    <property type="match status" value="1"/>
</dbReference>
<dbReference type="InterPro" id="IPR057666">
    <property type="entry name" value="DrpA_SLOG"/>
</dbReference>
<dbReference type="Pfam" id="PF21102">
    <property type="entry name" value="DprA_N"/>
    <property type="match status" value="1"/>
</dbReference>
<comment type="similarity">
    <text evidence="1">Belongs to the DprA/Smf family.</text>
</comment>
<evidence type="ECO:0000259" key="2">
    <source>
        <dbReference type="Pfam" id="PF02481"/>
    </source>
</evidence>
<gene>
    <name evidence="4" type="primary">dprA</name>
    <name evidence="4" type="ORF">ACFONP_03275</name>
</gene>
<reference evidence="5" key="1">
    <citation type="journal article" date="2019" name="Int. J. Syst. Evol. Microbiol.">
        <title>The Global Catalogue of Microorganisms (GCM) 10K type strain sequencing project: providing services to taxonomists for standard genome sequencing and annotation.</title>
        <authorList>
            <consortium name="The Broad Institute Genomics Platform"/>
            <consortium name="The Broad Institute Genome Sequencing Center for Infectious Disease"/>
            <person name="Wu L."/>
            <person name="Ma J."/>
        </authorList>
    </citation>
    <scope>NUCLEOTIDE SEQUENCE [LARGE SCALE GENOMIC DNA]</scope>
    <source>
        <strain evidence="5">KCTC 22245</strain>
    </source>
</reference>
<evidence type="ECO:0000259" key="3">
    <source>
        <dbReference type="Pfam" id="PF17782"/>
    </source>
</evidence>
<protein>
    <submittedName>
        <fullName evidence="4">DNA-processing protein DprA</fullName>
    </submittedName>
</protein>
<dbReference type="PANTHER" id="PTHR43022">
    <property type="entry name" value="PROTEIN SMF"/>
    <property type="match status" value="1"/>
</dbReference>
<dbReference type="InterPro" id="IPR003488">
    <property type="entry name" value="DprA"/>
</dbReference>
<evidence type="ECO:0000313" key="4">
    <source>
        <dbReference type="EMBL" id="MFC3301745.1"/>
    </source>
</evidence>
<dbReference type="EMBL" id="JBHRVA010000002">
    <property type="protein sequence ID" value="MFC3301745.1"/>
    <property type="molecule type" value="Genomic_DNA"/>
</dbReference>
<dbReference type="PANTHER" id="PTHR43022:SF1">
    <property type="entry name" value="PROTEIN SMF"/>
    <property type="match status" value="1"/>
</dbReference>
<accession>A0ABV7M8S6</accession>
<feature type="domain" description="DprA winged helix" evidence="3">
    <location>
        <begin position="305"/>
        <end position="363"/>
    </location>
</feature>
<comment type="caution">
    <text evidence="4">The sequence shown here is derived from an EMBL/GenBank/DDBJ whole genome shotgun (WGS) entry which is preliminary data.</text>
</comment>
<dbReference type="Gene3D" id="1.10.10.10">
    <property type="entry name" value="Winged helix-like DNA-binding domain superfamily/Winged helix DNA-binding domain"/>
    <property type="match status" value="1"/>
</dbReference>
<dbReference type="InterPro" id="IPR036388">
    <property type="entry name" value="WH-like_DNA-bd_sf"/>
</dbReference>
<dbReference type="Proteomes" id="UP001595607">
    <property type="component" value="Unassembled WGS sequence"/>
</dbReference>
<proteinExistence type="inferred from homology"/>
<sequence length="371" mass="39219">MTQVINDRERFARLQLFRSRGIGPLTYSELMRRMGTAEKAVEVLPDLATAAGRPGVTLAHPRDVERELQVAADFGIDYVTLGEAAYPEQLAAIPDAPPVIAMRGRAELAGKPCVAIVGARNASAAGRSFARTVAKDLGDSGFVVVSGLARGIDGAAHEAALDAGTIAVLAGGIDQIYPPQHKALYADIAERGLIVSEQPFGMVARAQDFPKRNRIVSGLSRGIVVIEAAERSGTLITARLAAEQGRDVFAVPGSPLDPRSRGTNGLLRKGAILVRDTQDIISELETMSAQSRLFEPSSLGWDVSPDQDEGQQDGLRSEIVGLLSFTPTHRDRIIAETGAGASSVTMALLDLVLDGEAVEETGGSYVLSASR</sequence>
<organism evidence="4 5">
    <name type="scientific">Parvularcula lutaonensis</name>
    <dbReference type="NCBI Taxonomy" id="491923"/>
    <lineage>
        <taxon>Bacteria</taxon>
        <taxon>Pseudomonadati</taxon>
        <taxon>Pseudomonadota</taxon>
        <taxon>Alphaproteobacteria</taxon>
        <taxon>Parvularculales</taxon>
        <taxon>Parvularculaceae</taxon>
        <taxon>Parvularcula</taxon>
    </lineage>
</organism>
<keyword evidence="5" id="KW-1185">Reference proteome</keyword>
<dbReference type="Gene3D" id="3.40.50.450">
    <property type="match status" value="1"/>
</dbReference>